<dbReference type="PANTHER" id="PTHR35091:SF2">
    <property type="entry name" value="FLAGELLAR PROTEIN FLIL"/>
    <property type="match status" value="1"/>
</dbReference>
<evidence type="ECO:0000256" key="3">
    <source>
        <dbReference type="ARBA" id="ARBA00008281"/>
    </source>
</evidence>
<evidence type="ECO:0000313" key="11">
    <source>
        <dbReference type="EMBL" id="MBW6529124.1"/>
    </source>
</evidence>
<keyword evidence="12" id="KW-1185">Reference proteome</keyword>
<dbReference type="Proteomes" id="UP000759103">
    <property type="component" value="Unassembled WGS sequence"/>
</dbReference>
<evidence type="ECO:0000256" key="1">
    <source>
        <dbReference type="ARBA" id="ARBA00002254"/>
    </source>
</evidence>
<dbReference type="InterPro" id="IPR005503">
    <property type="entry name" value="FliL"/>
</dbReference>
<keyword evidence="6" id="KW-0812">Transmembrane</keyword>
<proteinExistence type="inferred from homology"/>
<gene>
    <name evidence="11" type="ORF">KZ820_00070</name>
</gene>
<sequence length="162" mass="16651">MKRGIKLALVPVAAVLVIGLGAAGGVVFSRDGVAAAVESDVRADAAPVVPAVLPVQFYAFDPPLTVNIRDTDAVLQAGVSVSTRDPKVLDALRRDDPALRSAMILAFGDASEAADMTDAGKQQLLGAITGAVNRQLAADGYTGHVDAAYFTDFIVQGGSDDQ</sequence>
<comment type="function">
    <text evidence="1 10">Controls the rotational direction of flagella during chemotaxis.</text>
</comment>
<evidence type="ECO:0000256" key="6">
    <source>
        <dbReference type="ARBA" id="ARBA00022692"/>
    </source>
</evidence>
<dbReference type="RefSeq" id="WP_219746723.1">
    <property type="nucleotide sequence ID" value="NZ_JAHXZN010000001.1"/>
</dbReference>
<accession>A0ABS7BHR5</accession>
<reference evidence="11 12" key="1">
    <citation type="submission" date="2021-07" db="EMBL/GenBank/DDBJ databases">
        <title>Sphingomonas sp.</title>
        <authorList>
            <person name="Feng G."/>
            <person name="Li J."/>
            <person name="Pan M."/>
        </authorList>
    </citation>
    <scope>NUCLEOTIDE SEQUENCE [LARGE SCALE GENOMIC DNA]</scope>
    <source>
        <strain evidence="11 12">RRHST34</strain>
    </source>
</reference>
<protein>
    <recommendedName>
        <fullName evidence="10">Flagellar protein FliL</fullName>
    </recommendedName>
</protein>
<keyword evidence="11" id="KW-0966">Cell projection</keyword>
<keyword evidence="4" id="KW-1003">Cell membrane</keyword>
<evidence type="ECO:0000256" key="2">
    <source>
        <dbReference type="ARBA" id="ARBA00004162"/>
    </source>
</evidence>
<evidence type="ECO:0000256" key="7">
    <source>
        <dbReference type="ARBA" id="ARBA00022779"/>
    </source>
</evidence>
<dbReference type="EMBL" id="JAHXZN010000001">
    <property type="protein sequence ID" value="MBW6529124.1"/>
    <property type="molecule type" value="Genomic_DNA"/>
</dbReference>
<evidence type="ECO:0000256" key="4">
    <source>
        <dbReference type="ARBA" id="ARBA00022475"/>
    </source>
</evidence>
<comment type="subcellular location">
    <subcellularLocation>
        <location evidence="10">Cell inner membrane</location>
    </subcellularLocation>
    <subcellularLocation>
        <location evidence="2">Cell membrane</location>
        <topology evidence="2">Single-pass membrane protein</topology>
    </subcellularLocation>
</comment>
<dbReference type="Pfam" id="PF03748">
    <property type="entry name" value="FliL"/>
    <property type="match status" value="1"/>
</dbReference>
<comment type="similarity">
    <text evidence="3 10">Belongs to the FliL family.</text>
</comment>
<organism evidence="11 12">
    <name type="scientific">Sphingomonas citri</name>
    <dbReference type="NCBI Taxonomy" id="2862499"/>
    <lineage>
        <taxon>Bacteria</taxon>
        <taxon>Pseudomonadati</taxon>
        <taxon>Pseudomonadota</taxon>
        <taxon>Alphaproteobacteria</taxon>
        <taxon>Sphingomonadales</taxon>
        <taxon>Sphingomonadaceae</taxon>
        <taxon>Sphingomonas</taxon>
    </lineage>
</organism>
<dbReference type="PANTHER" id="PTHR35091">
    <property type="entry name" value="FLAGELLAR PROTEIN FLIL"/>
    <property type="match status" value="1"/>
</dbReference>
<keyword evidence="10" id="KW-0997">Cell inner membrane</keyword>
<keyword evidence="7 10" id="KW-0283">Flagellar rotation</keyword>
<evidence type="ECO:0000313" key="12">
    <source>
        <dbReference type="Proteomes" id="UP000759103"/>
    </source>
</evidence>
<name>A0ABS7BHR5_9SPHN</name>
<keyword evidence="8" id="KW-1133">Transmembrane helix</keyword>
<keyword evidence="9 10" id="KW-0472">Membrane</keyword>
<evidence type="ECO:0000256" key="5">
    <source>
        <dbReference type="ARBA" id="ARBA00022500"/>
    </source>
</evidence>
<keyword evidence="5 10" id="KW-0145">Chemotaxis</keyword>
<evidence type="ECO:0000256" key="9">
    <source>
        <dbReference type="ARBA" id="ARBA00023136"/>
    </source>
</evidence>
<evidence type="ECO:0000256" key="10">
    <source>
        <dbReference type="RuleBase" id="RU364125"/>
    </source>
</evidence>
<keyword evidence="11" id="KW-0282">Flagellum</keyword>
<evidence type="ECO:0000256" key="8">
    <source>
        <dbReference type="ARBA" id="ARBA00022989"/>
    </source>
</evidence>
<keyword evidence="11" id="KW-0969">Cilium</keyword>
<comment type="caution">
    <text evidence="11">The sequence shown here is derived from an EMBL/GenBank/DDBJ whole genome shotgun (WGS) entry which is preliminary data.</text>
</comment>